<dbReference type="InterPro" id="IPR003190">
    <property type="entry name" value="Asp_decarbox"/>
</dbReference>
<evidence type="ECO:0000256" key="11">
    <source>
        <dbReference type="PIRSR" id="PIRSR006246-2"/>
    </source>
</evidence>
<dbReference type="GO" id="GO:0004068">
    <property type="term" value="F:aspartate 1-decarboxylase activity"/>
    <property type="evidence" value="ECO:0007669"/>
    <property type="project" value="UniProtKB-UniRule"/>
</dbReference>
<evidence type="ECO:0000256" key="5">
    <source>
        <dbReference type="ARBA" id="ARBA00023145"/>
    </source>
</evidence>
<comment type="similarity">
    <text evidence="9">Belongs to the PanD family.</text>
</comment>
<dbReference type="AlphaFoldDB" id="A0A178IBX4"/>
<feature type="binding site" evidence="9 11">
    <location>
        <begin position="73"/>
        <end position="75"/>
    </location>
    <ligand>
        <name>substrate</name>
    </ligand>
</feature>
<keyword evidence="6 9" id="KW-0456">Lyase</keyword>
<proteinExistence type="inferred from homology"/>
<dbReference type="GO" id="GO:0006523">
    <property type="term" value="P:alanine biosynthetic process"/>
    <property type="evidence" value="ECO:0007669"/>
    <property type="project" value="InterPro"/>
</dbReference>
<dbReference type="Pfam" id="PF02261">
    <property type="entry name" value="Asp_decarbox"/>
    <property type="match status" value="1"/>
</dbReference>
<evidence type="ECO:0000256" key="1">
    <source>
        <dbReference type="ARBA" id="ARBA00022490"/>
    </source>
</evidence>
<dbReference type="Gene3D" id="2.40.40.20">
    <property type="match status" value="1"/>
</dbReference>
<dbReference type="UniPathway" id="UPA00028">
    <property type="reaction ID" value="UER00002"/>
</dbReference>
<keyword evidence="1 9" id="KW-0963">Cytoplasm</keyword>
<dbReference type="GO" id="GO:0005829">
    <property type="term" value="C:cytosol"/>
    <property type="evidence" value="ECO:0007669"/>
    <property type="project" value="TreeGrafter"/>
</dbReference>
<evidence type="ECO:0000256" key="12">
    <source>
        <dbReference type="PIRSR" id="PIRSR006246-3"/>
    </source>
</evidence>
<dbReference type="GO" id="GO:0015940">
    <property type="term" value="P:pantothenate biosynthetic process"/>
    <property type="evidence" value="ECO:0007669"/>
    <property type="project" value="UniProtKB-UniRule"/>
</dbReference>
<comment type="subcellular location">
    <subcellularLocation>
        <location evidence="9">Cytoplasm</location>
    </subcellularLocation>
</comment>
<feature type="chain" id="PRO_5014001664" description="Aspartate 1-decarboxylase beta chain" evidence="9 13">
    <location>
        <begin position="1"/>
        <end position="24"/>
    </location>
</feature>
<evidence type="ECO:0000256" key="3">
    <source>
        <dbReference type="ARBA" id="ARBA00022793"/>
    </source>
</evidence>
<keyword evidence="3 9" id="KW-0210">Decarboxylase</keyword>
<evidence type="ECO:0000256" key="13">
    <source>
        <dbReference type="PIRSR" id="PIRSR006246-5"/>
    </source>
</evidence>
<dbReference type="PIRSF" id="PIRSF006246">
    <property type="entry name" value="Asp_decarbox"/>
    <property type="match status" value="1"/>
</dbReference>
<evidence type="ECO:0000256" key="4">
    <source>
        <dbReference type="ARBA" id="ARBA00022813"/>
    </source>
</evidence>
<dbReference type="HAMAP" id="MF_00446">
    <property type="entry name" value="PanD"/>
    <property type="match status" value="1"/>
</dbReference>
<keyword evidence="7 9" id="KW-0704">Schiff base</keyword>
<comment type="caution">
    <text evidence="14">The sequence shown here is derived from an EMBL/GenBank/DDBJ whole genome shotgun (WGS) entry which is preliminary data.</text>
</comment>
<dbReference type="STRING" id="1184151.AW736_24565"/>
<keyword evidence="8 9" id="KW-0670">Pyruvate</keyword>
<evidence type="ECO:0000256" key="8">
    <source>
        <dbReference type="ARBA" id="ARBA00023317"/>
    </source>
</evidence>
<dbReference type="RefSeq" id="WP_068772934.1">
    <property type="nucleotide sequence ID" value="NZ_CP109796.1"/>
</dbReference>
<comment type="subunit">
    <text evidence="9">Heterooctamer of four alpha and four beta subunits.</text>
</comment>
<evidence type="ECO:0000256" key="10">
    <source>
        <dbReference type="PIRSR" id="PIRSR006246-1"/>
    </source>
</evidence>
<comment type="PTM">
    <text evidence="9 12">Is synthesized initially as an inactive proenzyme, which is activated by self-cleavage at a specific serine bond to produce a beta-subunit with a hydroxyl group at its C-terminus and an alpha-subunit with a pyruvoyl group at its N-terminus.</text>
</comment>
<protein>
    <recommendedName>
        <fullName evidence="9">Aspartate 1-decarboxylase</fullName>
        <ecNumber evidence="9">4.1.1.11</ecNumber>
    </recommendedName>
    <alternativeName>
        <fullName evidence="9">Aspartate alpha-decarboxylase</fullName>
    </alternativeName>
    <component>
        <recommendedName>
            <fullName evidence="9">Aspartate 1-decarboxylase beta chain</fullName>
        </recommendedName>
    </component>
    <component>
        <recommendedName>
            <fullName evidence="9">Aspartate 1-decarboxylase alpha chain</fullName>
        </recommendedName>
    </component>
</protein>
<feature type="modified residue" description="Pyruvic acid (Ser)" evidence="9 12">
    <location>
        <position position="25"/>
    </location>
</feature>
<evidence type="ECO:0000256" key="6">
    <source>
        <dbReference type="ARBA" id="ARBA00023239"/>
    </source>
</evidence>
<name>A0A178IBX4_9BACT</name>
<feature type="binding site" evidence="9 11">
    <location>
        <position position="57"/>
    </location>
    <ligand>
        <name>substrate</name>
    </ligand>
</feature>
<keyword evidence="5 9" id="KW-0865">Zymogen</keyword>
<organism evidence="14 15">
    <name type="scientific">Termitidicoccus mucosus</name>
    <dbReference type="NCBI Taxonomy" id="1184151"/>
    <lineage>
        <taxon>Bacteria</taxon>
        <taxon>Pseudomonadati</taxon>
        <taxon>Verrucomicrobiota</taxon>
        <taxon>Opitutia</taxon>
        <taxon>Opitutales</taxon>
        <taxon>Opitutaceae</taxon>
        <taxon>Termitidicoccus</taxon>
    </lineage>
</organism>
<sequence length="121" mass="13094">MQLNLVKSKIHRAEVTDTSLNYEGSLAIDSEFMALANMRAYERILVGNMANGERFETYAIPAPAGSKVISLNGGTAHLGKRGDLVTIMSFAVVDEKEAEGWKPTVLVLGDANRKVIKVSGK</sequence>
<feature type="chain" id="PRO_5014001665" description="Aspartate 1-decarboxylase alpha chain" evidence="9 13">
    <location>
        <begin position="25"/>
        <end position="121"/>
    </location>
</feature>
<gene>
    <name evidence="9" type="primary">panD</name>
    <name evidence="14" type="ORF">AW736_24565</name>
</gene>
<dbReference type="CDD" id="cd06919">
    <property type="entry name" value="Asp_decarbox"/>
    <property type="match status" value="1"/>
</dbReference>
<dbReference type="Proteomes" id="UP000078486">
    <property type="component" value="Unassembled WGS sequence"/>
</dbReference>
<feature type="active site" description="Schiff-base intermediate with substrate; via pyruvic acid" evidence="9 10">
    <location>
        <position position="25"/>
    </location>
</feature>
<keyword evidence="4 9" id="KW-0068">Autocatalytic cleavage</keyword>
<dbReference type="NCBIfam" id="TIGR00223">
    <property type="entry name" value="panD"/>
    <property type="match status" value="1"/>
</dbReference>
<evidence type="ECO:0000256" key="9">
    <source>
        <dbReference type="HAMAP-Rule" id="MF_00446"/>
    </source>
</evidence>
<dbReference type="InterPro" id="IPR009010">
    <property type="entry name" value="Asp_de-COase-like_dom_sf"/>
</dbReference>
<reference evidence="14 15" key="1">
    <citation type="submission" date="2016-01" db="EMBL/GenBank/DDBJ databases">
        <title>High potential of lignocellulose degradation of a new Verrucomicrobia species.</title>
        <authorList>
            <person name="Wang Y."/>
            <person name="Shi Y."/>
            <person name="Qiu Z."/>
            <person name="Liu S."/>
            <person name="Yang H."/>
        </authorList>
    </citation>
    <scope>NUCLEOTIDE SEQUENCE [LARGE SCALE GENOMIC DNA]</scope>
    <source>
        <strain evidence="14 15">TSB47</strain>
    </source>
</reference>
<evidence type="ECO:0000256" key="7">
    <source>
        <dbReference type="ARBA" id="ARBA00023270"/>
    </source>
</evidence>
<comment type="catalytic activity">
    <reaction evidence="9">
        <text>L-aspartate + H(+) = beta-alanine + CO2</text>
        <dbReference type="Rhea" id="RHEA:19497"/>
        <dbReference type="ChEBI" id="CHEBI:15378"/>
        <dbReference type="ChEBI" id="CHEBI:16526"/>
        <dbReference type="ChEBI" id="CHEBI:29991"/>
        <dbReference type="ChEBI" id="CHEBI:57966"/>
        <dbReference type="EC" id="4.1.1.11"/>
    </reaction>
</comment>
<feature type="active site" description="Proton donor" evidence="9 10">
    <location>
        <position position="58"/>
    </location>
</feature>
<dbReference type="EC" id="4.1.1.11" evidence="9"/>
<dbReference type="PANTHER" id="PTHR21012">
    <property type="entry name" value="ASPARTATE 1-DECARBOXYLASE"/>
    <property type="match status" value="1"/>
</dbReference>
<dbReference type="OrthoDB" id="9803983at2"/>
<keyword evidence="2 9" id="KW-0566">Pantothenate biosynthesis</keyword>
<comment type="pathway">
    <text evidence="9">Cofactor biosynthesis; (R)-pantothenate biosynthesis; beta-alanine from L-aspartate: step 1/1.</text>
</comment>
<dbReference type="PANTHER" id="PTHR21012:SF0">
    <property type="entry name" value="ASPARTATE 1-DECARBOXYLASE"/>
    <property type="match status" value="1"/>
</dbReference>
<evidence type="ECO:0000256" key="2">
    <source>
        <dbReference type="ARBA" id="ARBA00022655"/>
    </source>
</evidence>
<dbReference type="SUPFAM" id="SSF50692">
    <property type="entry name" value="ADC-like"/>
    <property type="match status" value="1"/>
</dbReference>
<evidence type="ECO:0000313" key="14">
    <source>
        <dbReference type="EMBL" id="OAM87121.1"/>
    </source>
</evidence>
<keyword evidence="15" id="KW-1185">Reference proteome</keyword>
<comment type="function">
    <text evidence="9">Catalyzes the pyruvoyl-dependent decarboxylation of aspartate to produce beta-alanine.</text>
</comment>
<dbReference type="EMBL" id="LRRQ01000185">
    <property type="protein sequence ID" value="OAM87121.1"/>
    <property type="molecule type" value="Genomic_DNA"/>
</dbReference>
<evidence type="ECO:0000313" key="15">
    <source>
        <dbReference type="Proteomes" id="UP000078486"/>
    </source>
</evidence>
<comment type="cofactor">
    <cofactor evidence="9 10">
        <name>pyruvate</name>
        <dbReference type="ChEBI" id="CHEBI:15361"/>
    </cofactor>
    <text evidence="9 10">Binds 1 pyruvoyl group covalently per subunit.</text>
</comment>
<accession>A0A178IBX4</accession>